<evidence type="ECO:0000313" key="4">
    <source>
        <dbReference type="Proteomes" id="UP000429555"/>
    </source>
</evidence>
<keyword evidence="4" id="KW-1185">Reference proteome</keyword>
<dbReference type="PIRSF" id="PIRSF039033">
    <property type="entry name" value="START_dom"/>
    <property type="match status" value="1"/>
</dbReference>
<dbReference type="Pfam" id="PF01852">
    <property type="entry name" value="START"/>
    <property type="match status" value="1"/>
</dbReference>
<dbReference type="SUPFAM" id="SSF55961">
    <property type="entry name" value="Bet v1-like"/>
    <property type="match status" value="1"/>
</dbReference>
<feature type="domain" description="START" evidence="2">
    <location>
        <begin position="16"/>
        <end position="203"/>
    </location>
</feature>
<accession>A0A6I4KTK1</accession>
<dbReference type="PANTHER" id="PTHR19308">
    <property type="entry name" value="PHOSPHATIDYLCHOLINE TRANSFER PROTEIN"/>
    <property type="match status" value="1"/>
</dbReference>
<evidence type="ECO:0000256" key="1">
    <source>
        <dbReference type="SAM" id="SignalP"/>
    </source>
</evidence>
<feature type="chain" id="PRO_5026144579" description="START domain-containing protein" evidence="1">
    <location>
        <begin position="23"/>
        <end position="203"/>
    </location>
</feature>
<dbReference type="InterPro" id="IPR002913">
    <property type="entry name" value="START_lipid-bd_dom"/>
</dbReference>
<dbReference type="InterPro" id="IPR028347">
    <property type="entry name" value="START_dom_prot"/>
</dbReference>
<proteinExistence type="predicted"/>
<dbReference type="EMBL" id="WKJZ01000001">
    <property type="protein sequence ID" value="MVW75675.1"/>
    <property type="molecule type" value="Genomic_DNA"/>
</dbReference>
<dbReference type="RefSeq" id="WP_160345028.1">
    <property type="nucleotide sequence ID" value="NZ_WKJZ01000001.1"/>
</dbReference>
<evidence type="ECO:0000259" key="2">
    <source>
        <dbReference type="PROSITE" id="PS50848"/>
    </source>
</evidence>
<dbReference type="PROSITE" id="PS50848">
    <property type="entry name" value="START"/>
    <property type="match status" value="1"/>
</dbReference>
<gene>
    <name evidence="3" type="ORF">GJV18_10125</name>
</gene>
<dbReference type="GO" id="GO:0005737">
    <property type="term" value="C:cytoplasm"/>
    <property type="evidence" value="ECO:0007669"/>
    <property type="project" value="UniProtKB-ARBA"/>
</dbReference>
<dbReference type="AlphaFoldDB" id="A0A6I4KTK1"/>
<dbReference type="InterPro" id="IPR023393">
    <property type="entry name" value="START-like_dom_sf"/>
</dbReference>
<feature type="signal peptide" evidence="1">
    <location>
        <begin position="1"/>
        <end position="22"/>
    </location>
</feature>
<dbReference type="Proteomes" id="UP000429555">
    <property type="component" value="Unassembled WGS sequence"/>
</dbReference>
<name>A0A6I4KTK1_9PSED</name>
<evidence type="ECO:0000313" key="3">
    <source>
        <dbReference type="EMBL" id="MVW75675.1"/>
    </source>
</evidence>
<dbReference type="CDD" id="cd08876">
    <property type="entry name" value="START_1"/>
    <property type="match status" value="1"/>
</dbReference>
<dbReference type="GO" id="GO:0008289">
    <property type="term" value="F:lipid binding"/>
    <property type="evidence" value="ECO:0007669"/>
    <property type="project" value="InterPro"/>
</dbReference>
<dbReference type="Gene3D" id="3.30.530.20">
    <property type="match status" value="1"/>
</dbReference>
<reference evidence="3 4" key="1">
    <citation type="submission" date="2019-11" db="EMBL/GenBank/DDBJ databases">
        <title>Pseudomonas flavidum sp. nov., isolated from Baiyang Lake.</title>
        <authorList>
            <person name="Zhao Y."/>
        </authorList>
    </citation>
    <scope>NUCLEOTIDE SEQUENCE [LARGE SCALE GENOMIC DNA]</scope>
    <source>
        <strain evidence="4">R-22-3 w-18</strain>
    </source>
</reference>
<dbReference type="PANTHER" id="PTHR19308:SF14">
    <property type="entry name" value="START DOMAIN-CONTAINING PROTEIN"/>
    <property type="match status" value="1"/>
</dbReference>
<protein>
    <recommendedName>
        <fullName evidence="2">START domain-containing protein</fullName>
    </recommendedName>
</protein>
<organism evidence="3 4">
    <name type="scientific">Pseudomonas xionganensis</name>
    <dbReference type="NCBI Taxonomy" id="2654845"/>
    <lineage>
        <taxon>Bacteria</taxon>
        <taxon>Pseudomonadati</taxon>
        <taxon>Pseudomonadota</taxon>
        <taxon>Gammaproteobacteria</taxon>
        <taxon>Pseudomonadales</taxon>
        <taxon>Pseudomonadaceae</taxon>
        <taxon>Pseudomonas</taxon>
    </lineage>
</organism>
<dbReference type="InterPro" id="IPR051213">
    <property type="entry name" value="START_lipid_transfer"/>
</dbReference>
<comment type="caution">
    <text evidence="3">The sequence shown here is derived from an EMBL/GenBank/DDBJ whole genome shotgun (WGS) entry which is preliminary data.</text>
</comment>
<keyword evidence="1" id="KW-0732">Signal</keyword>
<sequence length="203" mass="22873">MGRILRCMLLASLCTLTGLSLASESQWRLVKDEAGVQVYLAEVPGSRYQAYRGVTLMRTEMARLLTVQEDVVASCAWVYACEEQRLLASDGEVDWLYTRLHTPWPVAGRDSIIQVRTRTAADGSVKRQLRGVPDYLPQQPRLVRVSKFEGFWQMRPVGEGQVEVIYQAHTEPGGSLPAWLANSFVVDVPFHTLLALRRLVEAR</sequence>